<protein>
    <recommendedName>
        <fullName evidence="3">TerD domain-containing protein</fullName>
    </recommendedName>
</protein>
<keyword evidence="5" id="KW-1185">Reference proteome</keyword>
<dbReference type="Gene3D" id="2.60.60.30">
    <property type="entry name" value="sav2460 like domains"/>
    <property type="match status" value="2"/>
</dbReference>
<feature type="domain" description="TerD" evidence="3">
    <location>
        <begin position="5"/>
        <end position="172"/>
    </location>
</feature>
<feature type="region of interest" description="Disordered" evidence="2">
    <location>
        <begin position="200"/>
        <end position="262"/>
    </location>
</feature>
<organism evidence="4 5">
    <name type="scientific">Virgisporangium aurantiacum</name>
    <dbReference type="NCBI Taxonomy" id="175570"/>
    <lineage>
        <taxon>Bacteria</taxon>
        <taxon>Bacillati</taxon>
        <taxon>Actinomycetota</taxon>
        <taxon>Actinomycetes</taxon>
        <taxon>Micromonosporales</taxon>
        <taxon>Micromonosporaceae</taxon>
        <taxon>Virgisporangium</taxon>
    </lineage>
</organism>
<dbReference type="CDD" id="cd06974">
    <property type="entry name" value="TerD_like"/>
    <property type="match status" value="2"/>
</dbReference>
<dbReference type="EMBL" id="BOPG01000045">
    <property type="protein sequence ID" value="GIJ59178.1"/>
    <property type="molecule type" value="Genomic_DNA"/>
</dbReference>
<dbReference type="InterPro" id="IPR051324">
    <property type="entry name" value="Stress/Tellurium_Resist"/>
</dbReference>
<dbReference type="InterPro" id="IPR003325">
    <property type="entry name" value="TerD"/>
</dbReference>
<feature type="compositionally biased region" description="Pro residues" evidence="2">
    <location>
        <begin position="200"/>
        <end position="250"/>
    </location>
</feature>
<dbReference type="PIRSF" id="PIRSF037118">
    <property type="entry name" value="Tellurite_resistance_TerA"/>
    <property type="match status" value="1"/>
</dbReference>
<dbReference type="InterPro" id="IPR017115">
    <property type="entry name" value="Tellurite_resistance_TerA"/>
</dbReference>
<proteinExistence type="inferred from homology"/>
<sequence length="452" mass="46740">MHMTVLSKGANTPVRTAAVRAVLSWSPGPSVPDVDASALLLAAGGKVRNDADFVFYNQARHASGAVTHLGKESNGGRQVDAVRIDLDRVEPQIEKVIIAASSDGGTFGQITDLSLAIVDAASGAELARFADMKASTETAFVAGELYRRGGEWKFRAVGQGWDSGLSGLATAYGISVDDDPAPAAATPPAPPVAPVAPVAPPAPPAPPVAPPAPPAPPVAPPAPPAPPVAPPAPPVAPVAPPQPAPQPAAPQPAAKVTLTKSASTVSLTKGGATSGLLRVNLNWNARPKRGLFGRGGAIDLDLACLYELINGAKGIVQAMGNAFKGQHLVGDDPICWLDGDDRSGTNTAGENLFINLKYAPLIKRILVFTFIYEGAPNWSAADGVVTLFPVAGPQVEVRLDEADNTAPTCAIALITSNNGEVTVQREVRYLRGYQDVVAQAYGWDLDFKAGRK</sequence>
<evidence type="ECO:0000313" key="5">
    <source>
        <dbReference type="Proteomes" id="UP000612585"/>
    </source>
</evidence>
<evidence type="ECO:0000256" key="1">
    <source>
        <dbReference type="ARBA" id="ARBA00008775"/>
    </source>
</evidence>
<comment type="similarity">
    <text evidence="1">Belongs to the CAPAB/TerDEXZ family.</text>
</comment>
<dbReference type="AlphaFoldDB" id="A0A8J3ZA96"/>
<dbReference type="PANTHER" id="PTHR32097:SF4">
    <property type="entry name" value="GENERAL STRESS PROTEIN 16U"/>
    <property type="match status" value="1"/>
</dbReference>
<dbReference type="PANTHER" id="PTHR32097">
    <property type="entry name" value="CAMP-BINDING PROTEIN 1-RELATED"/>
    <property type="match status" value="1"/>
</dbReference>
<evidence type="ECO:0000313" key="4">
    <source>
        <dbReference type="EMBL" id="GIJ59178.1"/>
    </source>
</evidence>
<evidence type="ECO:0000259" key="3">
    <source>
        <dbReference type="Pfam" id="PF02342"/>
    </source>
</evidence>
<gene>
    <name evidence="4" type="ORF">Vau01_066940</name>
</gene>
<evidence type="ECO:0000256" key="2">
    <source>
        <dbReference type="SAM" id="MobiDB-lite"/>
    </source>
</evidence>
<reference evidence="4" key="1">
    <citation type="submission" date="2021-01" db="EMBL/GenBank/DDBJ databases">
        <title>Whole genome shotgun sequence of Virgisporangium aurantiacum NBRC 16421.</title>
        <authorList>
            <person name="Komaki H."/>
            <person name="Tamura T."/>
        </authorList>
    </citation>
    <scope>NUCLEOTIDE SEQUENCE</scope>
    <source>
        <strain evidence="4">NBRC 16421</strain>
    </source>
</reference>
<accession>A0A8J3ZA96</accession>
<dbReference type="Pfam" id="PF02342">
    <property type="entry name" value="TerD"/>
    <property type="match status" value="1"/>
</dbReference>
<dbReference type="Proteomes" id="UP000612585">
    <property type="component" value="Unassembled WGS sequence"/>
</dbReference>
<name>A0A8J3ZA96_9ACTN</name>
<comment type="caution">
    <text evidence="4">The sequence shown here is derived from an EMBL/GenBank/DDBJ whole genome shotgun (WGS) entry which is preliminary data.</text>
</comment>